<name>A0ACB9H6A9_CICIN</name>
<dbReference type="Proteomes" id="UP001055811">
    <property type="component" value="Linkage Group LG01"/>
</dbReference>
<keyword evidence="2" id="KW-1185">Reference proteome</keyword>
<sequence length="89" mass="10295">MKWECYSQSIISKSKISNKACIGANALRSVSLLRRLKAKTNLKSRIERKNLKLKQLNSVLQIQTSNNVYDKNMNYTVYIIALDFKFPNP</sequence>
<proteinExistence type="predicted"/>
<gene>
    <name evidence="1" type="ORF">L2E82_04977</name>
</gene>
<evidence type="ECO:0000313" key="1">
    <source>
        <dbReference type="EMBL" id="KAI3791265.1"/>
    </source>
</evidence>
<reference evidence="1 2" key="2">
    <citation type="journal article" date="2022" name="Mol. Ecol. Resour.">
        <title>The genomes of chicory, endive, great burdock and yacon provide insights into Asteraceae paleo-polyploidization history and plant inulin production.</title>
        <authorList>
            <person name="Fan W."/>
            <person name="Wang S."/>
            <person name="Wang H."/>
            <person name="Wang A."/>
            <person name="Jiang F."/>
            <person name="Liu H."/>
            <person name="Zhao H."/>
            <person name="Xu D."/>
            <person name="Zhang Y."/>
        </authorList>
    </citation>
    <scope>NUCLEOTIDE SEQUENCE [LARGE SCALE GENOMIC DNA]</scope>
    <source>
        <strain evidence="2">cv. Punajuju</strain>
        <tissue evidence="1">Leaves</tissue>
    </source>
</reference>
<reference evidence="2" key="1">
    <citation type="journal article" date="2022" name="Mol. Ecol. Resour.">
        <title>The genomes of chicory, endive, great burdock and yacon provide insights into Asteraceae palaeo-polyploidization history and plant inulin production.</title>
        <authorList>
            <person name="Fan W."/>
            <person name="Wang S."/>
            <person name="Wang H."/>
            <person name="Wang A."/>
            <person name="Jiang F."/>
            <person name="Liu H."/>
            <person name="Zhao H."/>
            <person name="Xu D."/>
            <person name="Zhang Y."/>
        </authorList>
    </citation>
    <scope>NUCLEOTIDE SEQUENCE [LARGE SCALE GENOMIC DNA]</scope>
    <source>
        <strain evidence="2">cv. Punajuju</strain>
    </source>
</reference>
<evidence type="ECO:0000313" key="2">
    <source>
        <dbReference type="Proteomes" id="UP001055811"/>
    </source>
</evidence>
<accession>A0ACB9H6A9</accession>
<comment type="caution">
    <text evidence="1">The sequence shown here is derived from an EMBL/GenBank/DDBJ whole genome shotgun (WGS) entry which is preliminary data.</text>
</comment>
<dbReference type="EMBL" id="CM042009">
    <property type="protein sequence ID" value="KAI3791265.1"/>
    <property type="molecule type" value="Genomic_DNA"/>
</dbReference>
<organism evidence="1 2">
    <name type="scientific">Cichorium intybus</name>
    <name type="common">Chicory</name>
    <dbReference type="NCBI Taxonomy" id="13427"/>
    <lineage>
        <taxon>Eukaryota</taxon>
        <taxon>Viridiplantae</taxon>
        <taxon>Streptophyta</taxon>
        <taxon>Embryophyta</taxon>
        <taxon>Tracheophyta</taxon>
        <taxon>Spermatophyta</taxon>
        <taxon>Magnoliopsida</taxon>
        <taxon>eudicotyledons</taxon>
        <taxon>Gunneridae</taxon>
        <taxon>Pentapetalae</taxon>
        <taxon>asterids</taxon>
        <taxon>campanulids</taxon>
        <taxon>Asterales</taxon>
        <taxon>Asteraceae</taxon>
        <taxon>Cichorioideae</taxon>
        <taxon>Cichorieae</taxon>
        <taxon>Cichoriinae</taxon>
        <taxon>Cichorium</taxon>
    </lineage>
</organism>
<protein>
    <submittedName>
        <fullName evidence="1">Uncharacterized protein</fullName>
    </submittedName>
</protein>